<proteinExistence type="inferred from homology"/>
<comment type="caution">
    <text evidence="4">The sequence shown here is derived from an EMBL/GenBank/DDBJ whole genome shotgun (WGS) entry which is preliminary data.</text>
</comment>
<dbReference type="EC" id="2.7.7.49" evidence="1"/>
<keyword evidence="1" id="KW-0779">Telomere</keyword>
<dbReference type="GO" id="GO:0007004">
    <property type="term" value="P:telomere maintenance via telomerase"/>
    <property type="evidence" value="ECO:0007669"/>
    <property type="project" value="TreeGrafter"/>
</dbReference>
<comment type="function">
    <text evidence="1">Telomerase is a ribonucleoprotein enzyme essential for the replication of chromosome termini in most eukaryotes. It elongates telomeres. It is a reverse transcriptase that adds simple sequence repeats to chromosome ends by copying a template sequence within the RNA component of the enzyme.</text>
</comment>
<keyword evidence="1" id="KW-0158">Chromosome</keyword>
<keyword evidence="5" id="KW-1185">Reference proteome</keyword>
<comment type="catalytic activity">
    <reaction evidence="1">
        <text>DNA(n) + a 2'-deoxyribonucleoside 5'-triphosphate = DNA(n+1) + diphosphate</text>
        <dbReference type="Rhea" id="RHEA:22508"/>
        <dbReference type="Rhea" id="RHEA-COMP:17339"/>
        <dbReference type="Rhea" id="RHEA-COMP:17340"/>
        <dbReference type="ChEBI" id="CHEBI:33019"/>
        <dbReference type="ChEBI" id="CHEBI:61560"/>
        <dbReference type="ChEBI" id="CHEBI:173112"/>
        <dbReference type="EC" id="2.7.7.49"/>
    </reaction>
</comment>
<feature type="domain" description="Reverse transcriptase" evidence="3">
    <location>
        <begin position="16"/>
        <end position="232"/>
    </location>
</feature>
<evidence type="ECO:0000313" key="5">
    <source>
        <dbReference type="Proteomes" id="UP000542689"/>
    </source>
</evidence>
<keyword evidence="1" id="KW-0479">Metal-binding</keyword>
<evidence type="ECO:0000259" key="3">
    <source>
        <dbReference type="PROSITE" id="PS50878"/>
    </source>
</evidence>
<sequence length="232" mass="26976">RNHFVKVQLRPLSSEEIETIRQKKFVPMASKLRFIPKPNGLRPIVKVSGVVEPQALSRESREKKVFIFFLVLYAFDVGDSLWSLLMNHYNTQLKNLFSVLNYERTINTSFIGSSVFGKDDIYKTWKQFVTKVLEAGGEIPHFYCVKADVSRAYDTIPHNKLVEVISRVLKPEKRTVYCIRRYAVIMITPSGKAKRLYRRHVSTFKDFMPDMKQFVSQLHENASLQNALVVEQ</sequence>
<keyword evidence="2" id="KW-0812">Transmembrane</keyword>
<dbReference type="GO" id="GO:0070034">
    <property type="term" value="F:telomerase RNA binding"/>
    <property type="evidence" value="ECO:0007669"/>
    <property type="project" value="TreeGrafter"/>
</dbReference>
<protein>
    <recommendedName>
        <fullName evidence="1">Telomerase reverse transcriptase</fullName>
        <ecNumber evidence="1">2.7.7.49</ecNumber>
    </recommendedName>
    <alternativeName>
        <fullName evidence="1">Telomerase catalytic subunit</fullName>
    </alternativeName>
</protein>
<dbReference type="EMBL" id="VZRS01006904">
    <property type="protein sequence ID" value="NWW61410.1"/>
    <property type="molecule type" value="Genomic_DNA"/>
</dbReference>
<evidence type="ECO:0000256" key="1">
    <source>
        <dbReference type="RuleBase" id="RU365061"/>
    </source>
</evidence>
<gene>
    <name evidence="4" type="primary">Tert</name>
    <name evidence="4" type="ORF">IFRKOW_R00936</name>
</gene>
<keyword evidence="2" id="KW-0472">Membrane</keyword>
<feature type="non-terminal residue" evidence="4">
    <location>
        <position position="1"/>
    </location>
</feature>
<organism evidence="4 5">
    <name type="scientific">Ifrita kowaldi</name>
    <name type="common">blue-capped ifrita</name>
    <dbReference type="NCBI Taxonomy" id="461245"/>
    <lineage>
        <taxon>Eukaryota</taxon>
        <taxon>Metazoa</taxon>
        <taxon>Chordata</taxon>
        <taxon>Craniata</taxon>
        <taxon>Vertebrata</taxon>
        <taxon>Euteleostomi</taxon>
        <taxon>Archelosauria</taxon>
        <taxon>Archosauria</taxon>
        <taxon>Dinosauria</taxon>
        <taxon>Saurischia</taxon>
        <taxon>Theropoda</taxon>
        <taxon>Coelurosauria</taxon>
        <taxon>Aves</taxon>
        <taxon>Neognathae</taxon>
        <taxon>Neoaves</taxon>
        <taxon>Telluraves</taxon>
        <taxon>Australaves</taxon>
        <taxon>Passeriformes</taxon>
        <taxon>Corvoidea</taxon>
        <taxon>Cinclosomatidae</taxon>
        <taxon>Ifrita</taxon>
    </lineage>
</organism>
<comment type="subcellular location">
    <subcellularLocation>
        <location evidence="1">Nucleus</location>
    </subcellularLocation>
    <subcellularLocation>
        <location evidence="1">Chromosome</location>
        <location evidence="1">Telomere</location>
    </subcellularLocation>
</comment>
<dbReference type="GO" id="GO:0042162">
    <property type="term" value="F:telomeric DNA binding"/>
    <property type="evidence" value="ECO:0007669"/>
    <property type="project" value="TreeGrafter"/>
</dbReference>
<keyword evidence="1" id="KW-0695">RNA-directed DNA polymerase</keyword>
<feature type="transmembrane region" description="Helical" evidence="2">
    <location>
        <begin position="65"/>
        <end position="85"/>
    </location>
</feature>
<keyword evidence="2" id="KW-1133">Transmembrane helix</keyword>
<dbReference type="PROSITE" id="PS50878">
    <property type="entry name" value="RT_POL"/>
    <property type="match status" value="1"/>
</dbReference>
<dbReference type="GO" id="GO:0003720">
    <property type="term" value="F:telomerase activity"/>
    <property type="evidence" value="ECO:0007669"/>
    <property type="project" value="InterPro"/>
</dbReference>
<dbReference type="Proteomes" id="UP000542689">
    <property type="component" value="Unassembled WGS sequence"/>
</dbReference>
<feature type="non-terminal residue" evidence="4">
    <location>
        <position position="232"/>
    </location>
</feature>
<keyword evidence="1" id="KW-0808">Transferase</keyword>
<dbReference type="InterPro" id="IPR000477">
    <property type="entry name" value="RT_dom"/>
</dbReference>
<dbReference type="AlphaFoldDB" id="A0A7K6PIW0"/>
<dbReference type="GO" id="GO:0000781">
    <property type="term" value="C:chromosome, telomeric region"/>
    <property type="evidence" value="ECO:0007669"/>
    <property type="project" value="UniProtKB-SubCell"/>
</dbReference>
<dbReference type="PANTHER" id="PTHR12066:SF0">
    <property type="entry name" value="TELOMERASE REVERSE TRANSCRIPTASE"/>
    <property type="match status" value="1"/>
</dbReference>
<dbReference type="PANTHER" id="PTHR12066">
    <property type="entry name" value="TELOMERASE REVERSE TRANSCRIPTASE"/>
    <property type="match status" value="1"/>
</dbReference>
<reference evidence="4 5" key="1">
    <citation type="submission" date="2019-09" db="EMBL/GenBank/DDBJ databases">
        <title>Bird 10,000 Genomes (B10K) Project - Family phase.</title>
        <authorList>
            <person name="Zhang G."/>
        </authorList>
    </citation>
    <scope>NUCLEOTIDE SEQUENCE [LARGE SCALE GENOMIC DNA]</scope>
    <source>
        <strain evidence="4">B10K-DU-029-41</strain>
        <tissue evidence="4">Liver</tissue>
    </source>
</reference>
<dbReference type="GO" id="GO:0046872">
    <property type="term" value="F:metal ion binding"/>
    <property type="evidence" value="ECO:0007669"/>
    <property type="project" value="UniProtKB-KW"/>
</dbReference>
<accession>A0A7K6PIW0</accession>
<name>A0A7K6PIW0_9CORV</name>
<evidence type="ECO:0000313" key="4">
    <source>
        <dbReference type="EMBL" id="NWW61410.1"/>
    </source>
</evidence>
<dbReference type="GO" id="GO:0000333">
    <property type="term" value="C:telomerase catalytic core complex"/>
    <property type="evidence" value="ECO:0007669"/>
    <property type="project" value="TreeGrafter"/>
</dbReference>
<keyword evidence="1" id="KW-0539">Nucleus</keyword>
<dbReference type="InterPro" id="IPR003545">
    <property type="entry name" value="Telomerase_RT"/>
</dbReference>
<keyword evidence="1" id="KW-0548">Nucleotidyltransferase</keyword>
<comment type="similarity">
    <text evidence="1">Belongs to the reverse transcriptase family. Telomerase subfamily.</text>
</comment>
<evidence type="ECO:0000256" key="2">
    <source>
        <dbReference type="SAM" id="Phobius"/>
    </source>
</evidence>
<keyword evidence="1" id="KW-0460">Magnesium</keyword>